<feature type="transmembrane region" description="Helical" evidence="1">
    <location>
        <begin position="21"/>
        <end position="38"/>
    </location>
</feature>
<gene>
    <name evidence="2" type="ORF">EVA_08179</name>
</gene>
<proteinExistence type="predicted"/>
<dbReference type="AlphaFoldDB" id="J9GA39"/>
<comment type="caution">
    <text evidence="2">The sequence shown here is derived from an EMBL/GenBank/DDBJ whole genome shotgun (WGS) entry which is preliminary data.</text>
</comment>
<organism evidence="2">
    <name type="scientific">gut metagenome</name>
    <dbReference type="NCBI Taxonomy" id="749906"/>
    <lineage>
        <taxon>unclassified sequences</taxon>
        <taxon>metagenomes</taxon>
        <taxon>organismal metagenomes</taxon>
    </lineage>
</organism>
<reference evidence="2" key="1">
    <citation type="journal article" date="2012" name="PLoS ONE">
        <title>Gene sets for utilization of primary and secondary nutrition supplies in the distal gut of endangered iberian lynx.</title>
        <authorList>
            <person name="Alcaide M."/>
            <person name="Messina E."/>
            <person name="Richter M."/>
            <person name="Bargiela R."/>
            <person name="Peplies J."/>
            <person name="Huws S.A."/>
            <person name="Newbold C.J."/>
            <person name="Golyshin P.N."/>
            <person name="Simon M.A."/>
            <person name="Lopez G."/>
            <person name="Yakimov M.M."/>
            <person name="Ferrer M."/>
        </authorList>
    </citation>
    <scope>NUCLEOTIDE SEQUENCE</scope>
</reference>
<sequence>MTWRMLINTPKAIRTPNTMVILIKAISQGLVVTGPIYFTSSLT</sequence>
<keyword evidence="1" id="KW-0472">Membrane</keyword>
<dbReference type="EMBL" id="AMCI01002066">
    <property type="protein sequence ID" value="EJX03714.1"/>
    <property type="molecule type" value="Genomic_DNA"/>
</dbReference>
<keyword evidence="1" id="KW-0812">Transmembrane</keyword>
<protein>
    <submittedName>
        <fullName evidence="2">Uncharacterized protein</fullName>
    </submittedName>
</protein>
<accession>J9GA39</accession>
<keyword evidence="1" id="KW-1133">Transmembrane helix</keyword>
<evidence type="ECO:0000313" key="2">
    <source>
        <dbReference type="EMBL" id="EJX03714.1"/>
    </source>
</evidence>
<name>J9GA39_9ZZZZ</name>
<evidence type="ECO:0000256" key="1">
    <source>
        <dbReference type="SAM" id="Phobius"/>
    </source>
</evidence>